<dbReference type="OrthoDB" id="9808620at2"/>
<dbReference type="Pfam" id="PF03466">
    <property type="entry name" value="LysR_substrate"/>
    <property type="match status" value="1"/>
</dbReference>
<dbReference type="AlphaFoldDB" id="A0A2S3Z6B8"/>
<dbReference type="InterPro" id="IPR005119">
    <property type="entry name" value="LysR_subst-bd"/>
</dbReference>
<gene>
    <name evidence="5" type="ORF">C3B59_16300</name>
</gene>
<evidence type="ECO:0000313" key="6">
    <source>
        <dbReference type="Proteomes" id="UP000237104"/>
    </source>
</evidence>
<sequence>MGSPTSRPSLTEASLHNAIDRVAASLTISEYLLPRWLVVLRDSQESTGHVATHIGLTAVNSDSVMTLVRDGIVALGFIETPNIPADLRRTTIGRDVLQVAVSPTHPWARRRQPLTAEELARTPLVTREEGSGTRKVLENLFEPIMSALGESTPPRWEYSSTAAVRSAIASGTGPGVLSSVAIADDVALGRLVTVPVSGVTLTRRLSAVWASGPRPTQVPAQDLITIAKRALAR</sequence>
<evidence type="ECO:0000256" key="1">
    <source>
        <dbReference type="ARBA" id="ARBA00009437"/>
    </source>
</evidence>
<dbReference type="SUPFAM" id="SSF53850">
    <property type="entry name" value="Periplasmic binding protein-like II"/>
    <property type="match status" value="1"/>
</dbReference>
<proteinExistence type="inferred from homology"/>
<comment type="similarity">
    <text evidence="1">Belongs to the LysR transcriptional regulatory family.</text>
</comment>
<dbReference type="GO" id="GO:0000976">
    <property type="term" value="F:transcription cis-regulatory region binding"/>
    <property type="evidence" value="ECO:0007669"/>
    <property type="project" value="TreeGrafter"/>
</dbReference>
<reference evidence="5 6" key="1">
    <citation type="submission" date="2018-01" db="EMBL/GenBank/DDBJ databases">
        <title>Cryobacterium sp. nov., from glaciers in China.</title>
        <authorList>
            <person name="Liu Q."/>
            <person name="Xin Y.-H."/>
        </authorList>
    </citation>
    <scope>NUCLEOTIDE SEQUENCE [LARGE SCALE GENOMIC DNA]</scope>
    <source>
        <strain evidence="5 6">TMB1-8</strain>
    </source>
</reference>
<comment type="caution">
    <text evidence="5">The sequence shown here is derived from an EMBL/GenBank/DDBJ whole genome shotgun (WGS) entry which is preliminary data.</text>
</comment>
<dbReference type="Gene3D" id="3.40.190.10">
    <property type="entry name" value="Periplasmic binding protein-like II"/>
    <property type="match status" value="2"/>
</dbReference>
<evidence type="ECO:0000256" key="3">
    <source>
        <dbReference type="ARBA" id="ARBA00023163"/>
    </source>
</evidence>
<evidence type="ECO:0000259" key="4">
    <source>
        <dbReference type="Pfam" id="PF03466"/>
    </source>
</evidence>
<evidence type="ECO:0000313" key="5">
    <source>
        <dbReference type="EMBL" id="POH60033.1"/>
    </source>
</evidence>
<dbReference type="GO" id="GO:0006355">
    <property type="term" value="P:regulation of DNA-templated transcription"/>
    <property type="evidence" value="ECO:0007669"/>
    <property type="project" value="TreeGrafter"/>
</dbReference>
<accession>A0A2S3Z6B8</accession>
<dbReference type="PANTHER" id="PTHR30126">
    <property type="entry name" value="HTH-TYPE TRANSCRIPTIONAL REGULATOR"/>
    <property type="match status" value="1"/>
</dbReference>
<feature type="domain" description="LysR substrate-binding" evidence="4">
    <location>
        <begin position="21"/>
        <end position="230"/>
    </location>
</feature>
<keyword evidence="2" id="KW-0805">Transcription regulation</keyword>
<organism evidence="5 6">
    <name type="scientific">Cryobacterium zongtaii</name>
    <dbReference type="NCBI Taxonomy" id="1259217"/>
    <lineage>
        <taxon>Bacteria</taxon>
        <taxon>Bacillati</taxon>
        <taxon>Actinomycetota</taxon>
        <taxon>Actinomycetes</taxon>
        <taxon>Micrococcales</taxon>
        <taxon>Microbacteriaceae</taxon>
        <taxon>Cryobacterium</taxon>
    </lineage>
</organism>
<dbReference type="PANTHER" id="PTHR30126:SF39">
    <property type="entry name" value="HTH-TYPE TRANSCRIPTIONAL REGULATOR CYSL"/>
    <property type="match status" value="1"/>
</dbReference>
<name>A0A2S3Z6B8_9MICO</name>
<dbReference type="Proteomes" id="UP000237104">
    <property type="component" value="Unassembled WGS sequence"/>
</dbReference>
<evidence type="ECO:0000256" key="2">
    <source>
        <dbReference type="ARBA" id="ARBA00023015"/>
    </source>
</evidence>
<keyword evidence="3" id="KW-0804">Transcription</keyword>
<dbReference type="EMBL" id="PPXF01000063">
    <property type="protein sequence ID" value="POH60033.1"/>
    <property type="molecule type" value="Genomic_DNA"/>
</dbReference>
<protein>
    <recommendedName>
        <fullName evidence="4">LysR substrate-binding domain-containing protein</fullName>
    </recommendedName>
</protein>